<dbReference type="PANTHER" id="PTHR48032:SF6">
    <property type="entry name" value="RNA-BINDING (RRM_RBD_RNP MOTIFS) FAMILY PROTEIN"/>
    <property type="match status" value="1"/>
</dbReference>
<organism evidence="5 6">
    <name type="scientific">Trema orientale</name>
    <name type="common">Charcoal tree</name>
    <name type="synonym">Celtis orientalis</name>
    <dbReference type="NCBI Taxonomy" id="63057"/>
    <lineage>
        <taxon>Eukaryota</taxon>
        <taxon>Viridiplantae</taxon>
        <taxon>Streptophyta</taxon>
        <taxon>Embryophyta</taxon>
        <taxon>Tracheophyta</taxon>
        <taxon>Spermatophyta</taxon>
        <taxon>Magnoliopsida</taxon>
        <taxon>eudicotyledons</taxon>
        <taxon>Gunneridae</taxon>
        <taxon>Pentapetalae</taxon>
        <taxon>rosids</taxon>
        <taxon>fabids</taxon>
        <taxon>Rosales</taxon>
        <taxon>Cannabaceae</taxon>
        <taxon>Trema</taxon>
    </lineage>
</organism>
<dbReference type="InterPro" id="IPR012677">
    <property type="entry name" value="Nucleotide-bd_a/b_plait_sf"/>
</dbReference>
<evidence type="ECO:0000313" key="6">
    <source>
        <dbReference type="Proteomes" id="UP000237000"/>
    </source>
</evidence>
<dbReference type="Gene3D" id="3.30.70.330">
    <property type="match status" value="1"/>
</dbReference>
<evidence type="ECO:0000259" key="4">
    <source>
        <dbReference type="PROSITE" id="PS50102"/>
    </source>
</evidence>
<dbReference type="OrthoDB" id="1747134at2759"/>
<dbReference type="SUPFAM" id="SSF54928">
    <property type="entry name" value="RNA-binding domain, RBD"/>
    <property type="match status" value="1"/>
</dbReference>
<dbReference type="InParanoid" id="A0A2P5EZE7"/>
<reference evidence="6" key="1">
    <citation type="submission" date="2016-06" db="EMBL/GenBank/DDBJ databases">
        <title>Parallel loss of symbiosis genes in relatives of nitrogen-fixing non-legume Parasponia.</title>
        <authorList>
            <person name="Van Velzen R."/>
            <person name="Holmer R."/>
            <person name="Bu F."/>
            <person name="Rutten L."/>
            <person name="Van Zeijl A."/>
            <person name="Liu W."/>
            <person name="Santuari L."/>
            <person name="Cao Q."/>
            <person name="Sharma T."/>
            <person name="Shen D."/>
            <person name="Roswanjaya Y."/>
            <person name="Wardhani T."/>
            <person name="Kalhor M.S."/>
            <person name="Jansen J."/>
            <person name="Van den Hoogen J."/>
            <person name="Gungor B."/>
            <person name="Hartog M."/>
            <person name="Hontelez J."/>
            <person name="Verver J."/>
            <person name="Yang W.-C."/>
            <person name="Schijlen E."/>
            <person name="Repin R."/>
            <person name="Schilthuizen M."/>
            <person name="Schranz E."/>
            <person name="Heidstra R."/>
            <person name="Miyata K."/>
            <person name="Fedorova E."/>
            <person name="Kohlen W."/>
            <person name="Bisseling T."/>
            <person name="Smit S."/>
            <person name="Geurts R."/>
        </authorList>
    </citation>
    <scope>NUCLEOTIDE SEQUENCE [LARGE SCALE GENOMIC DNA]</scope>
    <source>
        <strain evidence="6">cv. RG33-2</strain>
    </source>
</reference>
<dbReference type="Proteomes" id="UP000237000">
    <property type="component" value="Unassembled WGS sequence"/>
</dbReference>
<dbReference type="GO" id="GO:0003729">
    <property type="term" value="F:mRNA binding"/>
    <property type="evidence" value="ECO:0007669"/>
    <property type="project" value="TreeGrafter"/>
</dbReference>
<name>A0A2P5EZE7_TREOI</name>
<evidence type="ECO:0000313" key="5">
    <source>
        <dbReference type="EMBL" id="PON90904.1"/>
    </source>
</evidence>
<evidence type="ECO:0000256" key="2">
    <source>
        <dbReference type="ARBA" id="ARBA00022884"/>
    </source>
</evidence>
<dbReference type="EMBL" id="JXTC01000079">
    <property type="protein sequence ID" value="PON90904.1"/>
    <property type="molecule type" value="Genomic_DNA"/>
</dbReference>
<dbReference type="STRING" id="63057.A0A2P5EZE7"/>
<evidence type="ECO:0000256" key="1">
    <source>
        <dbReference type="ARBA" id="ARBA00022737"/>
    </source>
</evidence>
<gene>
    <name evidence="5" type="ORF">TorRG33x02_133100</name>
</gene>
<protein>
    <submittedName>
        <fullName evidence="5">Splicing factor-like protein</fullName>
    </submittedName>
</protein>
<dbReference type="InterPro" id="IPR000504">
    <property type="entry name" value="RRM_dom"/>
</dbReference>
<sequence>MHDKQTMKGRGFGFVTFQSKEAINNALGKSFHTLKGKLVEVKMAKPKEMNVQNNNNDGIFFPNLAFTVINSTYFPPNNNYGVSFVDLAFGNHTFYYPPQAHAQAQCYNDPILNGPLTNNFYLPNLVPHDPIYTVCSTYNGSYVYNGLFYYYPPYSHDQIYGENFSNWDYYSYM</sequence>
<dbReference type="GO" id="GO:0006417">
    <property type="term" value="P:regulation of translation"/>
    <property type="evidence" value="ECO:0007669"/>
    <property type="project" value="TreeGrafter"/>
</dbReference>
<comment type="caution">
    <text evidence="5">The sequence shown here is derived from an EMBL/GenBank/DDBJ whole genome shotgun (WGS) entry which is preliminary data.</text>
</comment>
<keyword evidence="1" id="KW-0677">Repeat</keyword>
<dbReference type="InterPro" id="IPR035979">
    <property type="entry name" value="RBD_domain_sf"/>
</dbReference>
<proteinExistence type="predicted"/>
<dbReference type="AlphaFoldDB" id="A0A2P5EZE7"/>
<feature type="domain" description="RRM" evidence="4">
    <location>
        <begin position="1"/>
        <end position="46"/>
    </location>
</feature>
<keyword evidence="2 3" id="KW-0694">RNA-binding</keyword>
<accession>A0A2P5EZE7</accession>
<dbReference type="PROSITE" id="PS50102">
    <property type="entry name" value="RRM"/>
    <property type="match status" value="1"/>
</dbReference>
<dbReference type="PANTHER" id="PTHR48032">
    <property type="entry name" value="RNA-BINDING PROTEIN MUSASHI HOMOLOG RBP6"/>
    <property type="match status" value="1"/>
</dbReference>
<evidence type="ECO:0000256" key="3">
    <source>
        <dbReference type="PROSITE-ProRule" id="PRU00176"/>
    </source>
</evidence>
<keyword evidence="6" id="KW-1185">Reference proteome</keyword>